<dbReference type="EMBL" id="SNVI01000002">
    <property type="protein sequence ID" value="TFE41838.1"/>
    <property type="molecule type" value="Genomic_DNA"/>
</dbReference>
<feature type="transmembrane region" description="Helical" evidence="8">
    <location>
        <begin position="82"/>
        <end position="106"/>
    </location>
</feature>
<evidence type="ECO:0000256" key="1">
    <source>
        <dbReference type="ARBA" id="ARBA00000085"/>
    </source>
</evidence>
<keyword evidence="3 6" id="KW-0597">Phosphoprotein</keyword>
<feature type="compositionally biased region" description="Polar residues" evidence="7">
    <location>
        <begin position="635"/>
        <end position="655"/>
    </location>
</feature>
<feature type="domain" description="Histidine kinase" evidence="9">
    <location>
        <begin position="224"/>
        <end position="440"/>
    </location>
</feature>
<feature type="transmembrane region" description="Helical" evidence="8">
    <location>
        <begin position="163"/>
        <end position="182"/>
    </location>
</feature>
<evidence type="ECO:0000256" key="4">
    <source>
        <dbReference type="ARBA" id="ARBA00022679"/>
    </source>
</evidence>
<dbReference type="RefSeq" id="WP_134465121.1">
    <property type="nucleotide sequence ID" value="NZ_JBHMFL010000064.1"/>
</dbReference>
<evidence type="ECO:0000256" key="7">
    <source>
        <dbReference type="SAM" id="MobiDB-lite"/>
    </source>
</evidence>
<dbReference type="InterPro" id="IPR011006">
    <property type="entry name" value="CheY-like_superfamily"/>
</dbReference>
<dbReference type="Pfam" id="PF02518">
    <property type="entry name" value="HATPase_c"/>
    <property type="match status" value="1"/>
</dbReference>
<feature type="region of interest" description="Disordered" evidence="7">
    <location>
        <begin position="627"/>
        <end position="655"/>
    </location>
</feature>
<protein>
    <recommendedName>
        <fullName evidence="2">histidine kinase</fullName>
        <ecNumber evidence="2">2.7.13.3</ecNumber>
    </recommendedName>
</protein>
<gene>
    <name evidence="11" type="ORF">E2553_34925</name>
</gene>
<dbReference type="PANTHER" id="PTHR43047">
    <property type="entry name" value="TWO-COMPONENT HISTIDINE PROTEIN KINASE"/>
    <property type="match status" value="1"/>
</dbReference>
<dbReference type="InterPro" id="IPR003594">
    <property type="entry name" value="HATPase_dom"/>
</dbReference>
<evidence type="ECO:0000256" key="3">
    <source>
        <dbReference type="ARBA" id="ARBA00022553"/>
    </source>
</evidence>
<accession>A0A4Y8MWV9</accession>
<feature type="transmembrane region" description="Helical" evidence="8">
    <location>
        <begin position="49"/>
        <end position="70"/>
    </location>
</feature>
<keyword evidence="4" id="KW-0808">Transferase</keyword>
<keyword evidence="8" id="KW-0812">Transmembrane</keyword>
<keyword evidence="8" id="KW-0472">Membrane</keyword>
<dbReference type="InterPro" id="IPR004358">
    <property type="entry name" value="Sig_transdc_His_kin-like_C"/>
</dbReference>
<dbReference type="InterPro" id="IPR003661">
    <property type="entry name" value="HisK_dim/P_dom"/>
</dbReference>
<dbReference type="InterPro" id="IPR036890">
    <property type="entry name" value="HATPase_C_sf"/>
</dbReference>
<dbReference type="Proteomes" id="UP000297385">
    <property type="component" value="Unassembled WGS sequence"/>
</dbReference>
<dbReference type="PRINTS" id="PR00344">
    <property type="entry name" value="BCTRLSENSOR"/>
</dbReference>
<feature type="transmembrane region" description="Helical" evidence="8">
    <location>
        <begin position="24"/>
        <end position="42"/>
    </location>
</feature>
<dbReference type="InterPro" id="IPR001789">
    <property type="entry name" value="Sig_transdc_resp-reg_receiver"/>
</dbReference>
<dbReference type="GeneID" id="97308577"/>
<feature type="domain" description="Response regulatory" evidence="10">
    <location>
        <begin position="462"/>
        <end position="582"/>
    </location>
</feature>
<proteinExistence type="predicted"/>
<evidence type="ECO:0000256" key="8">
    <source>
        <dbReference type="SAM" id="Phobius"/>
    </source>
</evidence>
<evidence type="ECO:0000256" key="6">
    <source>
        <dbReference type="PROSITE-ProRule" id="PRU00169"/>
    </source>
</evidence>
<dbReference type="InterPro" id="IPR005467">
    <property type="entry name" value="His_kinase_dom"/>
</dbReference>
<dbReference type="PANTHER" id="PTHR43047:SF9">
    <property type="entry name" value="HISTIDINE KINASE"/>
    <property type="match status" value="1"/>
</dbReference>
<dbReference type="AlphaFoldDB" id="A0A4Y8MWV9"/>
<dbReference type="PROSITE" id="PS50110">
    <property type="entry name" value="RESPONSE_REGULATORY"/>
    <property type="match status" value="1"/>
</dbReference>
<dbReference type="Gene3D" id="3.30.565.10">
    <property type="entry name" value="Histidine kinase-like ATPase, C-terminal domain"/>
    <property type="match status" value="1"/>
</dbReference>
<reference evidence="11 12" key="1">
    <citation type="submission" date="2019-03" db="EMBL/GenBank/DDBJ databases">
        <title>Complete Genome Sequence of Paraburkholderia dipogonis ICMP 19430T, a Nitrogen-fixing Symbiont of the South African Invasive Legume Dipogon lignosus in New Zealand.</title>
        <authorList>
            <person name="De Meyer S.E."/>
        </authorList>
    </citation>
    <scope>NUCLEOTIDE SEQUENCE [LARGE SCALE GENOMIC DNA]</scope>
    <source>
        <strain evidence="11 12">ICMP 19430</strain>
    </source>
</reference>
<dbReference type="SUPFAM" id="SSF52172">
    <property type="entry name" value="CheY-like"/>
    <property type="match status" value="1"/>
</dbReference>
<dbReference type="Pfam" id="PF00072">
    <property type="entry name" value="Response_reg"/>
    <property type="match status" value="1"/>
</dbReference>
<dbReference type="SMART" id="SM00387">
    <property type="entry name" value="HATPase_c"/>
    <property type="match status" value="1"/>
</dbReference>
<sequence length="655" mass="70682">MRADPIQRAIDEDLVRVLYAQDPIAFFSHWFSIAVLVSIYWPNIPSPPLFIACFGFYAAANCASLALWLVNRRYPQLVSPRGWIILHAVRGMLLYSGPGIAVWFAFQSPQSDLPLLHTVMLVTLAAGVFMSNGFDLLNFSTSIPFLLFPSIVMHFGTHTFDRTLLAIVLAFFFCAINVYALSYRKLFQQVVQARVDQQYLAESLAAQKRVAEEASLAKTRFFAAASHDLRQPLHAIGLLAASLNDTAATPVQHAKTAEHIVYNVEALNQLFNQVLDLARLESGVTQVIRLHFRLSELFERVGSQYRPQAAAKGLALRIAPTAMVVHDDPVLLERVLSNLLSNAVRYTEDGAIWLGLRRAGRQTGGFIEVRDSGIGIPAQEHARIFEEFYQVANPQRDARQGHGLGLPTVKRLVEMLGGELQLRSAPGRGSVFRFPVQAGDPGGVVASLNEAVAGGPSAQGRHVLCIDDDPSILEGLVSLLGRWGCSVLGARDEANALAALEGGFVPDAVLCDYQLANHRTGAQALTAVRNVLARAGHDNVVTLLITGDMASAELAALALQGIPVLHKPVTPARLRRTLEMLWQQAELDKGRAAAALVLRVGQTGNVVGNEASGRAVSGVVAAAGSAAQGGARMGSKNQPQGTLNQSAQSQSEAQK</sequence>
<dbReference type="GO" id="GO:0005886">
    <property type="term" value="C:plasma membrane"/>
    <property type="evidence" value="ECO:0007669"/>
    <property type="project" value="TreeGrafter"/>
</dbReference>
<dbReference type="SUPFAM" id="SSF47384">
    <property type="entry name" value="Homodimeric domain of signal transducing histidine kinase"/>
    <property type="match status" value="1"/>
</dbReference>
<evidence type="ECO:0000259" key="9">
    <source>
        <dbReference type="PROSITE" id="PS50109"/>
    </source>
</evidence>
<dbReference type="SMART" id="SM00448">
    <property type="entry name" value="REC"/>
    <property type="match status" value="1"/>
</dbReference>
<dbReference type="GO" id="GO:0000155">
    <property type="term" value="F:phosphorelay sensor kinase activity"/>
    <property type="evidence" value="ECO:0007669"/>
    <property type="project" value="InterPro"/>
</dbReference>
<organism evidence="11 12">
    <name type="scientific">Paraburkholderia dipogonis</name>
    <dbReference type="NCBI Taxonomy" id="1211383"/>
    <lineage>
        <taxon>Bacteria</taxon>
        <taxon>Pseudomonadati</taxon>
        <taxon>Pseudomonadota</taxon>
        <taxon>Betaproteobacteria</taxon>
        <taxon>Burkholderiales</taxon>
        <taxon>Burkholderiaceae</taxon>
        <taxon>Paraburkholderia</taxon>
    </lineage>
</organism>
<name>A0A4Y8MWV9_9BURK</name>
<dbReference type="SUPFAM" id="SSF55874">
    <property type="entry name" value="ATPase domain of HSP90 chaperone/DNA topoisomerase II/histidine kinase"/>
    <property type="match status" value="1"/>
</dbReference>
<feature type="modified residue" description="4-aspartylphosphate" evidence="6">
    <location>
        <position position="512"/>
    </location>
</feature>
<evidence type="ECO:0000313" key="12">
    <source>
        <dbReference type="Proteomes" id="UP000297385"/>
    </source>
</evidence>
<evidence type="ECO:0000256" key="2">
    <source>
        <dbReference type="ARBA" id="ARBA00012438"/>
    </source>
</evidence>
<keyword evidence="5 11" id="KW-0418">Kinase</keyword>
<evidence type="ECO:0000313" key="11">
    <source>
        <dbReference type="EMBL" id="TFE41838.1"/>
    </source>
</evidence>
<dbReference type="EC" id="2.7.13.3" evidence="2"/>
<dbReference type="Gene3D" id="3.40.50.2300">
    <property type="match status" value="1"/>
</dbReference>
<dbReference type="Pfam" id="PF00512">
    <property type="entry name" value="HisKA"/>
    <property type="match status" value="1"/>
</dbReference>
<dbReference type="GO" id="GO:0009927">
    <property type="term" value="F:histidine phosphotransfer kinase activity"/>
    <property type="evidence" value="ECO:0007669"/>
    <property type="project" value="TreeGrafter"/>
</dbReference>
<dbReference type="SMART" id="SM00388">
    <property type="entry name" value="HisKA"/>
    <property type="match status" value="1"/>
</dbReference>
<evidence type="ECO:0000259" key="10">
    <source>
        <dbReference type="PROSITE" id="PS50110"/>
    </source>
</evidence>
<dbReference type="PROSITE" id="PS50109">
    <property type="entry name" value="HIS_KIN"/>
    <property type="match status" value="1"/>
</dbReference>
<comment type="catalytic activity">
    <reaction evidence="1">
        <text>ATP + protein L-histidine = ADP + protein N-phospho-L-histidine.</text>
        <dbReference type="EC" id="2.7.13.3"/>
    </reaction>
</comment>
<dbReference type="InterPro" id="IPR036097">
    <property type="entry name" value="HisK_dim/P_sf"/>
</dbReference>
<dbReference type="Gene3D" id="1.10.287.130">
    <property type="match status" value="1"/>
</dbReference>
<comment type="caution">
    <text evidence="11">The sequence shown here is derived from an EMBL/GenBank/DDBJ whole genome shotgun (WGS) entry which is preliminary data.</text>
</comment>
<keyword evidence="8" id="KW-1133">Transmembrane helix</keyword>
<evidence type="ECO:0000256" key="5">
    <source>
        <dbReference type="ARBA" id="ARBA00022777"/>
    </source>
</evidence>
<feature type="transmembrane region" description="Helical" evidence="8">
    <location>
        <begin position="113"/>
        <end position="130"/>
    </location>
</feature>
<dbReference type="CDD" id="cd00082">
    <property type="entry name" value="HisKA"/>
    <property type="match status" value="1"/>
</dbReference>